<evidence type="ECO:0000313" key="2">
    <source>
        <dbReference type="Proteomes" id="UP001054945"/>
    </source>
</evidence>
<protein>
    <submittedName>
        <fullName evidence="1">Uncharacterized protein</fullName>
    </submittedName>
</protein>
<reference evidence="1 2" key="1">
    <citation type="submission" date="2021-06" db="EMBL/GenBank/DDBJ databases">
        <title>Caerostris extrusa draft genome.</title>
        <authorList>
            <person name="Kono N."/>
            <person name="Arakawa K."/>
        </authorList>
    </citation>
    <scope>NUCLEOTIDE SEQUENCE [LARGE SCALE GENOMIC DNA]</scope>
</reference>
<proteinExistence type="predicted"/>
<dbReference type="Proteomes" id="UP001054945">
    <property type="component" value="Unassembled WGS sequence"/>
</dbReference>
<keyword evidence="2" id="KW-1185">Reference proteome</keyword>
<sequence>MHTNTGGICIRRAAGVVPRIRRLSVLDEQAADGCVLSSLMNRDVSSRRIIIDHPIIAVPEHEDRRLGALANDASQIDRAARFHVQVWSFPNRRFRNCK</sequence>
<comment type="caution">
    <text evidence="1">The sequence shown here is derived from an EMBL/GenBank/DDBJ whole genome shotgun (WGS) entry which is preliminary data.</text>
</comment>
<gene>
    <name evidence="1" type="ORF">CEXT_517451</name>
</gene>
<evidence type="ECO:0000313" key="1">
    <source>
        <dbReference type="EMBL" id="GIY77925.1"/>
    </source>
</evidence>
<accession>A0AAV4W9E2</accession>
<name>A0AAV4W9E2_CAEEX</name>
<dbReference type="AlphaFoldDB" id="A0AAV4W9E2"/>
<dbReference type="EMBL" id="BPLR01015698">
    <property type="protein sequence ID" value="GIY77925.1"/>
    <property type="molecule type" value="Genomic_DNA"/>
</dbReference>
<organism evidence="1 2">
    <name type="scientific">Caerostris extrusa</name>
    <name type="common">Bark spider</name>
    <name type="synonym">Caerostris bankana</name>
    <dbReference type="NCBI Taxonomy" id="172846"/>
    <lineage>
        <taxon>Eukaryota</taxon>
        <taxon>Metazoa</taxon>
        <taxon>Ecdysozoa</taxon>
        <taxon>Arthropoda</taxon>
        <taxon>Chelicerata</taxon>
        <taxon>Arachnida</taxon>
        <taxon>Araneae</taxon>
        <taxon>Araneomorphae</taxon>
        <taxon>Entelegynae</taxon>
        <taxon>Araneoidea</taxon>
        <taxon>Araneidae</taxon>
        <taxon>Caerostris</taxon>
    </lineage>
</organism>